<dbReference type="EMBL" id="FOEF01000003">
    <property type="protein sequence ID" value="SEO98604.1"/>
    <property type="molecule type" value="Genomic_DNA"/>
</dbReference>
<gene>
    <name evidence="1" type="ORF">SAMN04489732_10385</name>
</gene>
<name>A0A1H8U6Y7_9PSEU</name>
<evidence type="ECO:0000313" key="1">
    <source>
        <dbReference type="EMBL" id="SEO98604.1"/>
    </source>
</evidence>
<dbReference type="AlphaFoldDB" id="A0A1H8U6Y7"/>
<evidence type="ECO:0000313" key="2">
    <source>
        <dbReference type="Proteomes" id="UP000198582"/>
    </source>
</evidence>
<proteinExistence type="predicted"/>
<organism evidence="1 2">
    <name type="scientific">Amycolatopsis saalfeldensis</name>
    <dbReference type="NCBI Taxonomy" id="394193"/>
    <lineage>
        <taxon>Bacteria</taxon>
        <taxon>Bacillati</taxon>
        <taxon>Actinomycetota</taxon>
        <taxon>Actinomycetes</taxon>
        <taxon>Pseudonocardiales</taxon>
        <taxon>Pseudonocardiaceae</taxon>
        <taxon>Amycolatopsis</taxon>
    </lineage>
</organism>
<reference evidence="1 2" key="1">
    <citation type="submission" date="2016-10" db="EMBL/GenBank/DDBJ databases">
        <authorList>
            <person name="de Groot N.N."/>
        </authorList>
    </citation>
    <scope>NUCLEOTIDE SEQUENCE [LARGE SCALE GENOMIC DNA]</scope>
    <source>
        <strain evidence="1 2">DSM 44993</strain>
    </source>
</reference>
<keyword evidence="2" id="KW-1185">Reference proteome</keyword>
<accession>A0A1H8U6Y7</accession>
<sequence length="30" mass="3127">MLIGTALATGLWGEAIAWLRGPISGFTIPI</sequence>
<dbReference type="Proteomes" id="UP000198582">
    <property type="component" value="Unassembled WGS sequence"/>
</dbReference>
<protein>
    <submittedName>
        <fullName evidence="1">Uncharacterized protein</fullName>
    </submittedName>
</protein>